<dbReference type="Gramene" id="KCW64647">
    <property type="protein sequence ID" value="KCW64647"/>
    <property type="gene ID" value="EUGRSUZ_G02229"/>
</dbReference>
<organism evidence="2">
    <name type="scientific">Eucalyptus grandis</name>
    <name type="common">Flooded gum</name>
    <dbReference type="NCBI Taxonomy" id="71139"/>
    <lineage>
        <taxon>Eukaryota</taxon>
        <taxon>Viridiplantae</taxon>
        <taxon>Streptophyta</taxon>
        <taxon>Embryophyta</taxon>
        <taxon>Tracheophyta</taxon>
        <taxon>Spermatophyta</taxon>
        <taxon>Magnoliopsida</taxon>
        <taxon>eudicotyledons</taxon>
        <taxon>Gunneridae</taxon>
        <taxon>Pentapetalae</taxon>
        <taxon>rosids</taxon>
        <taxon>malvids</taxon>
        <taxon>Myrtales</taxon>
        <taxon>Myrtaceae</taxon>
        <taxon>Myrtoideae</taxon>
        <taxon>Eucalypteae</taxon>
        <taxon>Eucalyptus</taxon>
    </lineage>
</organism>
<evidence type="ECO:0000313" key="2">
    <source>
        <dbReference type="EMBL" id="KCW64647.1"/>
    </source>
</evidence>
<feature type="region of interest" description="Disordered" evidence="1">
    <location>
        <begin position="165"/>
        <end position="190"/>
    </location>
</feature>
<protein>
    <submittedName>
        <fullName evidence="2">Uncharacterized protein</fullName>
    </submittedName>
</protein>
<gene>
    <name evidence="2" type="ORF">EUGRSUZ_G02229</name>
</gene>
<evidence type="ECO:0000256" key="1">
    <source>
        <dbReference type="SAM" id="MobiDB-lite"/>
    </source>
</evidence>
<sequence length="274" mass="28736">MTTRSNRRCSFPSTDRPTRARAPASPRGEEGRHVPAHAPGGELHALVGDQLRPAHRAVELELIEPSVEAALVEHVSARQPPHAVPLPEPAQAHHTALRAGAAADAAAFLDGEPVGEEPVEVELLGEDDQAGEAGAERGGEEAGVAVAAVVVGGGGVEVEVGGVEGAGEAEGVEEAGEGGAESIREREREGKSECDGMGSLVLWRREREREKGRGRLFGVFAACDDIVACARGSAIGSLLVCWAFLSSNSGGPLSPRGHFFYAFPHDFHTKYKHD</sequence>
<dbReference type="EMBL" id="KK198759">
    <property type="protein sequence ID" value="KCW64647.1"/>
    <property type="molecule type" value="Genomic_DNA"/>
</dbReference>
<reference evidence="2" key="1">
    <citation type="submission" date="2013-07" db="EMBL/GenBank/DDBJ databases">
        <title>The genome of Eucalyptus grandis.</title>
        <authorList>
            <person name="Schmutz J."/>
            <person name="Hayes R."/>
            <person name="Myburg A."/>
            <person name="Tuskan G."/>
            <person name="Grattapaglia D."/>
            <person name="Rokhsar D.S."/>
        </authorList>
    </citation>
    <scope>NUCLEOTIDE SEQUENCE</scope>
    <source>
        <tissue evidence="2">Leaf extractions</tissue>
    </source>
</reference>
<feature type="compositionally biased region" description="Low complexity" evidence="1">
    <location>
        <begin position="12"/>
        <end position="26"/>
    </location>
</feature>
<feature type="region of interest" description="Disordered" evidence="1">
    <location>
        <begin position="1"/>
        <end position="41"/>
    </location>
</feature>
<dbReference type="AlphaFoldDB" id="A0A059BEJ8"/>
<name>A0A059BEJ8_EUCGR</name>
<proteinExistence type="predicted"/>
<accession>A0A059BEJ8</accession>
<dbReference type="InParanoid" id="A0A059BEJ8"/>